<feature type="transmembrane region" description="Helical" evidence="2">
    <location>
        <begin position="20"/>
        <end position="52"/>
    </location>
</feature>
<evidence type="ECO:0000256" key="2">
    <source>
        <dbReference type="SAM" id="Phobius"/>
    </source>
</evidence>
<accession>A0A1X1Z7N1</accession>
<dbReference type="EMBL" id="LQPJ01000131">
    <property type="protein sequence ID" value="ORW19288.1"/>
    <property type="molecule type" value="Genomic_DNA"/>
</dbReference>
<evidence type="ECO:0000313" key="3">
    <source>
        <dbReference type="EMBL" id="ORW19288.1"/>
    </source>
</evidence>
<gene>
    <name evidence="3" type="ORF">AWC19_17195</name>
</gene>
<dbReference type="Proteomes" id="UP000193529">
    <property type="component" value="Unassembled WGS sequence"/>
</dbReference>
<dbReference type="RefSeq" id="WP_085080339.1">
    <property type="nucleotide sequence ID" value="NZ_JACKRZ010000216.1"/>
</dbReference>
<dbReference type="AlphaFoldDB" id="A0A1X1Z7N1"/>
<evidence type="ECO:0000256" key="1">
    <source>
        <dbReference type="SAM" id="MobiDB-lite"/>
    </source>
</evidence>
<dbReference type="STRING" id="153971.AWC19_17195"/>
<sequence length="97" mass="10750">MRHTTISGHHQAHDVEAAVFWIFAGIIVVIAFSEVLALLAIGFAVVTAAWWISRRLERRGASSDWETAPVTRLHRAPSRRHDQNEASHSSWIGPSAA</sequence>
<protein>
    <submittedName>
        <fullName evidence="3">Uncharacterized protein</fullName>
    </submittedName>
</protein>
<organism evidence="3 4">
    <name type="scientific">Mycobacterium palustre</name>
    <dbReference type="NCBI Taxonomy" id="153971"/>
    <lineage>
        <taxon>Bacteria</taxon>
        <taxon>Bacillati</taxon>
        <taxon>Actinomycetota</taxon>
        <taxon>Actinomycetes</taxon>
        <taxon>Mycobacteriales</taxon>
        <taxon>Mycobacteriaceae</taxon>
        <taxon>Mycobacterium</taxon>
        <taxon>Mycobacterium simiae complex</taxon>
    </lineage>
</organism>
<feature type="compositionally biased region" description="Polar residues" evidence="1">
    <location>
        <begin position="86"/>
        <end position="97"/>
    </location>
</feature>
<keyword evidence="2" id="KW-1133">Transmembrane helix</keyword>
<keyword evidence="4" id="KW-1185">Reference proteome</keyword>
<keyword evidence="2" id="KW-0472">Membrane</keyword>
<reference evidence="3 4" key="1">
    <citation type="submission" date="2016-01" db="EMBL/GenBank/DDBJ databases">
        <title>The new phylogeny of the genus Mycobacterium.</title>
        <authorList>
            <person name="Tarcisio F."/>
            <person name="Conor M."/>
            <person name="Antonella G."/>
            <person name="Elisabetta G."/>
            <person name="Giulia F.S."/>
            <person name="Sara T."/>
            <person name="Anna F."/>
            <person name="Clotilde B."/>
            <person name="Roberto B."/>
            <person name="Veronica D.S."/>
            <person name="Fabio R."/>
            <person name="Monica P."/>
            <person name="Olivier J."/>
            <person name="Enrico T."/>
            <person name="Nicola S."/>
        </authorList>
    </citation>
    <scope>NUCLEOTIDE SEQUENCE [LARGE SCALE GENOMIC DNA]</scope>
    <source>
        <strain evidence="3 4">DSM 44572</strain>
    </source>
</reference>
<feature type="region of interest" description="Disordered" evidence="1">
    <location>
        <begin position="72"/>
        <end position="97"/>
    </location>
</feature>
<comment type="caution">
    <text evidence="3">The sequence shown here is derived from an EMBL/GenBank/DDBJ whole genome shotgun (WGS) entry which is preliminary data.</text>
</comment>
<keyword evidence="2" id="KW-0812">Transmembrane</keyword>
<proteinExistence type="predicted"/>
<dbReference type="OrthoDB" id="4735234at2"/>
<name>A0A1X1Z7N1_9MYCO</name>
<evidence type="ECO:0000313" key="4">
    <source>
        <dbReference type="Proteomes" id="UP000193529"/>
    </source>
</evidence>